<dbReference type="Proteomes" id="UP000516745">
    <property type="component" value="Chromosome"/>
</dbReference>
<dbReference type="NCBIfam" id="TIGR01731">
    <property type="entry name" value="fil_hemag_20aa"/>
    <property type="match status" value="1"/>
</dbReference>
<reference evidence="3" key="1">
    <citation type="submission" date="2020-09" db="EMBL/GenBank/DDBJ databases">
        <title>Clinical and molecular characterization of Acinetobacter seifertii in Taiwan.</title>
        <authorList>
            <person name="Li L.-H."/>
            <person name="Yang Y.-S."/>
            <person name="Sun J.-R."/>
            <person name="Huang T.-W."/>
            <person name="Huang W.-C."/>
            <person name="Wang Y.-C."/>
            <person name="Kuo T.-H."/>
            <person name="Kuo S.-C."/>
            <person name="Chen T.-L."/>
        </authorList>
    </citation>
    <scope>NUCLEOTIDE SEQUENCE [LARGE SCALE GENOMIC DNA]</scope>
    <source>
        <strain evidence="3">AS72</strain>
    </source>
</reference>
<reference evidence="2 3" key="2">
    <citation type="submission" date="2020-09" db="EMBL/GenBank/DDBJ databases">
        <authorList>
            <person name="Chen F.-J."/>
            <person name="Lee Y.-T."/>
        </authorList>
    </citation>
    <scope>NUCLEOTIDE SEQUENCE [LARGE SCALE GENOMIC DNA]</scope>
    <source>
        <strain evidence="2 3">AS72</strain>
    </source>
</reference>
<name>A0A7H2Q3S4_9GAMM</name>
<feature type="region of interest" description="Disordered" evidence="1">
    <location>
        <begin position="1"/>
        <end position="39"/>
    </location>
</feature>
<dbReference type="EMBL" id="CP061565">
    <property type="protein sequence ID" value="QNX09757.1"/>
    <property type="molecule type" value="Genomic_DNA"/>
</dbReference>
<accession>A0A7H2Q3S4</accession>
<proteinExistence type="predicted"/>
<dbReference type="InterPro" id="IPR010069">
    <property type="entry name" value="CdiA_FHA1_rpt"/>
</dbReference>
<dbReference type="AlphaFoldDB" id="A0A7H2Q3S4"/>
<evidence type="ECO:0000313" key="2">
    <source>
        <dbReference type="EMBL" id="QNX09757.1"/>
    </source>
</evidence>
<organism evidence="2 3">
    <name type="scientific">Acinetobacter seifertii</name>
    <dbReference type="NCBI Taxonomy" id="1530123"/>
    <lineage>
        <taxon>Bacteria</taxon>
        <taxon>Pseudomonadati</taxon>
        <taxon>Pseudomonadota</taxon>
        <taxon>Gammaproteobacteria</taxon>
        <taxon>Moraxellales</taxon>
        <taxon>Moraxellaceae</taxon>
        <taxon>Acinetobacter</taxon>
        <taxon>Acinetobacter calcoaceticus/baumannii complex</taxon>
    </lineage>
</organism>
<evidence type="ECO:0000256" key="1">
    <source>
        <dbReference type="SAM" id="MobiDB-lite"/>
    </source>
</evidence>
<evidence type="ECO:0000313" key="3">
    <source>
        <dbReference type="Proteomes" id="UP000516745"/>
    </source>
</evidence>
<sequence length="39" mass="4053">MISADQGIEVNSQGLNNNSGQISSAQGNIVLNARPRGLE</sequence>
<gene>
    <name evidence="2" type="ORF">IC795_06235</name>
</gene>
<protein>
    <submittedName>
        <fullName evidence="2">Uncharacterized protein</fullName>
    </submittedName>
</protein>
<feature type="compositionally biased region" description="Polar residues" evidence="1">
    <location>
        <begin position="9"/>
        <end position="29"/>
    </location>
</feature>